<evidence type="ECO:0000313" key="1">
    <source>
        <dbReference type="EMBL" id="CAI0399414.1"/>
    </source>
</evidence>
<dbReference type="Proteomes" id="UP001154282">
    <property type="component" value="Unassembled WGS sequence"/>
</dbReference>
<reference evidence="1" key="1">
    <citation type="submission" date="2022-08" db="EMBL/GenBank/DDBJ databases">
        <authorList>
            <person name="Gutierrez-Valencia J."/>
        </authorList>
    </citation>
    <scope>NUCLEOTIDE SEQUENCE</scope>
</reference>
<dbReference type="PANTHER" id="PTHR37204">
    <property type="entry name" value="TRANSMEMBRANE PROTEIN"/>
    <property type="match status" value="1"/>
</dbReference>
<gene>
    <name evidence="1" type="ORF">LITE_LOCUS10290</name>
</gene>
<organism evidence="1 2">
    <name type="scientific">Linum tenue</name>
    <dbReference type="NCBI Taxonomy" id="586396"/>
    <lineage>
        <taxon>Eukaryota</taxon>
        <taxon>Viridiplantae</taxon>
        <taxon>Streptophyta</taxon>
        <taxon>Embryophyta</taxon>
        <taxon>Tracheophyta</taxon>
        <taxon>Spermatophyta</taxon>
        <taxon>Magnoliopsida</taxon>
        <taxon>eudicotyledons</taxon>
        <taxon>Gunneridae</taxon>
        <taxon>Pentapetalae</taxon>
        <taxon>rosids</taxon>
        <taxon>fabids</taxon>
        <taxon>Malpighiales</taxon>
        <taxon>Linaceae</taxon>
        <taxon>Linum</taxon>
    </lineage>
</organism>
<proteinExistence type="predicted"/>
<protein>
    <submittedName>
        <fullName evidence="1">Uncharacterized protein</fullName>
    </submittedName>
</protein>
<dbReference type="PANTHER" id="PTHR37204:SF1">
    <property type="entry name" value="TRANSMEMBRANE PROTEIN"/>
    <property type="match status" value="1"/>
</dbReference>
<evidence type="ECO:0000313" key="2">
    <source>
        <dbReference type="Proteomes" id="UP001154282"/>
    </source>
</evidence>
<accession>A0AAV0IRH7</accession>
<comment type="caution">
    <text evidence="1">The sequence shown here is derived from an EMBL/GenBank/DDBJ whole genome shotgun (WGS) entry which is preliminary data.</text>
</comment>
<dbReference type="AlphaFoldDB" id="A0AAV0IRH7"/>
<keyword evidence="2" id="KW-1185">Reference proteome</keyword>
<dbReference type="EMBL" id="CAMGYJ010000004">
    <property type="protein sequence ID" value="CAI0399414.1"/>
    <property type="molecule type" value="Genomic_DNA"/>
</dbReference>
<sequence>MARDLDEKVEAVLKHGETSQALSLSDIFTLKDGSVTPVLMVTIAEAVSCVLYLSPQYSVPISETVKLVFAPYFDKAIWLQNSTVFHFSMFYAPHHITPVPATESQIKAEAAAVRTAVETFCPFQIVLDRVVLTSTGVLLGCWQVTAGADPATICAKLRSAFQRSPDKQLYDTVILLHTSFADSLETQRLHVSNREQREDSR</sequence>
<name>A0AAV0IRH7_9ROSI</name>